<organism evidence="1">
    <name type="scientific">Curvibacter symbiont subsp. Hydra magnipapillata</name>
    <dbReference type="NCBI Taxonomy" id="667019"/>
    <lineage>
        <taxon>Bacteria</taxon>
        <taxon>Pseudomonadati</taxon>
        <taxon>Pseudomonadota</taxon>
        <taxon>Betaproteobacteria</taxon>
        <taxon>Burkholderiales</taxon>
        <taxon>Comamonadaceae</taxon>
        <taxon>Curvibacter</taxon>
    </lineage>
</organism>
<evidence type="ECO:0008006" key="2">
    <source>
        <dbReference type="Google" id="ProtNLM"/>
    </source>
</evidence>
<proteinExistence type="predicted"/>
<protein>
    <recommendedName>
        <fullName evidence="2">Lipoprotein</fullName>
    </recommendedName>
</protein>
<dbReference type="PROSITE" id="PS51257">
    <property type="entry name" value="PROKAR_LIPOPROTEIN"/>
    <property type="match status" value="1"/>
</dbReference>
<evidence type="ECO:0000313" key="1">
    <source>
        <dbReference type="EMBL" id="CBA26368.1"/>
    </source>
</evidence>
<accession>C9Y679</accession>
<reference evidence="1" key="1">
    <citation type="journal article" date="2010" name="Nature">
        <title>The Dynamic genome of Hydra.</title>
        <authorList>
            <person name="Chapman J.A."/>
            <person name="Kirkness E.F."/>
            <person name="Simakov O."/>
            <person name="Hampson S.E."/>
            <person name="Mitros T."/>
            <person name="Weinmaier T."/>
            <person name="Rattei T."/>
            <person name="Balasubramanian P.G."/>
            <person name="Borman J."/>
            <person name="Busam D."/>
            <person name="Disbennett K."/>
            <person name="Pfannkoch C."/>
            <person name="Sumin N."/>
            <person name="Sutton G."/>
            <person name="Viswanathan L."/>
            <person name="Walenz B."/>
            <person name="Goodstein D.M."/>
            <person name="Hellsten U."/>
            <person name="Kawashima T."/>
            <person name="Prochnik S.E."/>
            <person name="Putnam N.H."/>
            <person name="Shu S."/>
            <person name="Blumberg B."/>
            <person name="Dana C.E."/>
            <person name="Gee L."/>
            <person name="Kibler D.F."/>
            <person name="Law L."/>
            <person name="Lindgens D."/>
            <person name="Martinez D.E."/>
            <person name="Peng J."/>
            <person name="Wigge P.A."/>
            <person name="Bertulat B."/>
            <person name="Guder C."/>
            <person name="Nakamura Y."/>
            <person name="Ozbek S."/>
            <person name="Watanabe H."/>
            <person name="Khalturin K."/>
            <person name="Hemmrich G."/>
            <person name="Franke A."/>
            <person name="Augustin R."/>
            <person name="Fraune S."/>
            <person name="Hayakawa E."/>
            <person name="Hayakawa S."/>
            <person name="Hirose M."/>
            <person name="Hwang J."/>
            <person name="Ikeo K."/>
            <person name="Nishimiya-Fujisawa C."/>
            <person name="Ogura A."/>
            <person name="Takahashi T."/>
            <person name="Steinmetz P.R."/>
            <person name="Zhang X."/>
            <person name="Aufschnaiter R."/>
            <person name="Eder M.K."/>
            <person name="Gorny A.K."/>
            <person name="Salvenmoser W."/>
            <person name="Heimberg A.M."/>
            <person name="Wheeler B.M."/>
            <person name="Peterson K.J."/>
            <person name="Boettger A."/>
            <person name="Tischler P."/>
            <person name="Wolf A."/>
            <person name="Gojobori T."/>
            <person name="Remington K.A."/>
            <person name="Strausberg R.L."/>
            <person name="Venter J."/>
            <person name="Technau U."/>
            <person name="Hobmayer B."/>
            <person name="Bosch T.C."/>
            <person name="Holstein T.W."/>
            <person name="Fujisawa T."/>
            <person name="Bode H.R."/>
            <person name="David C.N."/>
            <person name="Rokhsar D.S."/>
            <person name="Steele R.E."/>
        </authorList>
    </citation>
    <scope>NUCLEOTIDE SEQUENCE</scope>
</reference>
<gene>
    <name evidence="1" type="ORF">Csp_E34560</name>
</gene>
<name>C9Y679_CURXX</name>
<sequence length="229" mass="25067">MIKKLITLGVLLFAVLLTGCATRTKMAFENDGDKITASSKPVLLMTVTLKNSYKTSYQPKLLVVNVEKPDAKDSKDRLNFTMDDKARVESNKAEIGNSYFVRMELDPGSYKLLGLTSTASGFLINGYFFAPLHSDIVAKKSGVYYLGHVDATVRERKGEEFKAGSQVPLIDQAVVGASGGTFDIAISDAFATDEALFRSKFPALKGVTIVKDILPAFDRAQAQAWWEAH</sequence>
<dbReference type="AlphaFoldDB" id="C9Y679"/>
<dbReference type="EMBL" id="FN543101">
    <property type="protein sequence ID" value="CBA26368.1"/>
    <property type="molecule type" value="Genomic_DNA"/>
</dbReference>